<keyword evidence="1" id="KW-0812">Transmembrane</keyword>
<dbReference type="RefSeq" id="WP_153452688.1">
    <property type="nucleotide sequence ID" value="NZ_WEGJ01000010.1"/>
</dbReference>
<dbReference type="EMBL" id="WEGJ01000010">
    <property type="protein sequence ID" value="MQY13111.1"/>
    <property type="molecule type" value="Genomic_DNA"/>
</dbReference>
<keyword evidence="1" id="KW-1133">Transmembrane helix</keyword>
<dbReference type="Proteomes" id="UP000466345">
    <property type="component" value="Unassembled WGS sequence"/>
</dbReference>
<evidence type="ECO:0000256" key="1">
    <source>
        <dbReference type="SAM" id="Phobius"/>
    </source>
</evidence>
<dbReference type="AlphaFoldDB" id="A0A7K0CHZ7"/>
<name>A0A7K0CHZ7_9ACTN</name>
<comment type="caution">
    <text evidence="2">The sequence shown here is derived from an EMBL/GenBank/DDBJ whole genome shotgun (WGS) entry which is preliminary data.</text>
</comment>
<dbReference type="InterPro" id="IPR021449">
    <property type="entry name" value="DUF3099"/>
</dbReference>
<evidence type="ECO:0000313" key="2">
    <source>
        <dbReference type="EMBL" id="MQY13111.1"/>
    </source>
</evidence>
<feature type="transmembrane region" description="Helical" evidence="1">
    <location>
        <begin position="24"/>
        <end position="42"/>
    </location>
</feature>
<protein>
    <recommendedName>
        <fullName evidence="4">DUF3099 domain-containing protein</fullName>
    </recommendedName>
</protein>
<accession>A0A7K0CHZ7</accession>
<dbReference type="Pfam" id="PF11298">
    <property type="entry name" value="DUF3099"/>
    <property type="match status" value="1"/>
</dbReference>
<gene>
    <name evidence="2" type="ORF">SRB5_32520</name>
</gene>
<reference evidence="2 3" key="1">
    <citation type="submission" date="2019-10" db="EMBL/GenBank/DDBJ databases">
        <title>Streptomyces smaragdinus sp. nov. and Streptomyces fabii sp. nov., isolated from the gut of fungus growing-termite Macrotermes natalensis.</title>
        <authorList>
            <person name="Schwitalla J."/>
            <person name="Benndorf R."/>
            <person name="Martin K."/>
            <person name="De Beer W."/>
            <person name="Kaster A.-K."/>
            <person name="Vollmers J."/>
            <person name="Poulsen M."/>
            <person name="Beemelmanns C."/>
        </authorList>
    </citation>
    <scope>NUCLEOTIDE SEQUENCE [LARGE SCALE GENOMIC DNA]</scope>
    <source>
        <strain evidence="2 3">RB5</strain>
    </source>
</reference>
<keyword evidence="3" id="KW-1185">Reference proteome</keyword>
<feature type="transmembrane region" description="Helical" evidence="1">
    <location>
        <begin position="48"/>
        <end position="67"/>
    </location>
</feature>
<evidence type="ECO:0000313" key="3">
    <source>
        <dbReference type="Proteomes" id="UP000466345"/>
    </source>
</evidence>
<evidence type="ECO:0008006" key="4">
    <source>
        <dbReference type="Google" id="ProtNLM"/>
    </source>
</evidence>
<keyword evidence="1" id="KW-0472">Membrane</keyword>
<proteinExistence type="predicted"/>
<sequence>MRGHPRFDLDPRVPRSQYHRRRRYFAVMLGAVALFAGAGIVYQWAPGVAIAMAVVAAFMPPVAAIVANRWERGDKWWDEL</sequence>
<organism evidence="2 3">
    <name type="scientific">Streptomyces smaragdinus</name>
    <dbReference type="NCBI Taxonomy" id="2585196"/>
    <lineage>
        <taxon>Bacteria</taxon>
        <taxon>Bacillati</taxon>
        <taxon>Actinomycetota</taxon>
        <taxon>Actinomycetes</taxon>
        <taxon>Kitasatosporales</taxon>
        <taxon>Streptomycetaceae</taxon>
        <taxon>Streptomyces</taxon>
    </lineage>
</organism>